<feature type="domain" description="ABC transporter" evidence="5">
    <location>
        <begin position="2"/>
        <end position="238"/>
    </location>
</feature>
<gene>
    <name evidence="6" type="ORF">H8E29_06720</name>
</gene>
<keyword evidence="3 6" id="KW-0067">ATP-binding</keyword>
<dbReference type="GO" id="GO:0016887">
    <property type="term" value="F:ATP hydrolysis activity"/>
    <property type="evidence" value="ECO:0007669"/>
    <property type="project" value="InterPro"/>
</dbReference>
<dbReference type="GO" id="GO:0005524">
    <property type="term" value="F:ATP binding"/>
    <property type="evidence" value="ECO:0007669"/>
    <property type="project" value="UniProtKB-KW"/>
</dbReference>
<dbReference type="PANTHER" id="PTHR42794:SF1">
    <property type="entry name" value="HEMIN IMPORT ATP-BINDING PROTEIN HMUV"/>
    <property type="match status" value="1"/>
</dbReference>
<dbReference type="Pfam" id="PF00005">
    <property type="entry name" value="ABC_tran"/>
    <property type="match status" value="1"/>
</dbReference>
<dbReference type="SMART" id="SM00382">
    <property type="entry name" value="AAA"/>
    <property type="match status" value="1"/>
</dbReference>
<dbReference type="PANTHER" id="PTHR42794">
    <property type="entry name" value="HEMIN IMPORT ATP-BINDING PROTEIN HMUV"/>
    <property type="match status" value="1"/>
</dbReference>
<evidence type="ECO:0000259" key="5">
    <source>
        <dbReference type="PROSITE" id="PS50893"/>
    </source>
</evidence>
<reference evidence="6 7" key="1">
    <citation type="submission" date="2020-08" db="EMBL/GenBank/DDBJ databases">
        <title>Bridging the membrane lipid divide: bacteria of the FCB group superphylum have the potential to synthesize archaeal ether lipids.</title>
        <authorList>
            <person name="Villanueva L."/>
            <person name="Von Meijenfeldt F.A.B."/>
            <person name="Westbye A.B."/>
            <person name="Yadav S."/>
            <person name="Hopmans E.C."/>
            <person name="Dutilh B.E."/>
            <person name="Sinninghe Damste J.S."/>
        </authorList>
    </citation>
    <scope>NUCLEOTIDE SEQUENCE [LARGE SCALE GENOMIC DNA]</scope>
    <source>
        <strain evidence="6">NIOZ-UU36</strain>
    </source>
</reference>
<dbReference type="FunFam" id="3.40.50.300:FF:000134">
    <property type="entry name" value="Iron-enterobactin ABC transporter ATP-binding protein"/>
    <property type="match status" value="1"/>
</dbReference>
<comment type="caution">
    <text evidence="6">The sequence shown here is derived from an EMBL/GenBank/DDBJ whole genome shotgun (WGS) entry which is preliminary data.</text>
</comment>
<evidence type="ECO:0000313" key="7">
    <source>
        <dbReference type="Proteomes" id="UP000614469"/>
    </source>
</evidence>
<proteinExistence type="predicted"/>
<organism evidence="6 7">
    <name type="scientific">Candidatus Desulfolinea nitratireducens</name>
    <dbReference type="NCBI Taxonomy" id="2841698"/>
    <lineage>
        <taxon>Bacteria</taxon>
        <taxon>Bacillati</taxon>
        <taxon>Chloroflexota</taxon>
        <taxon>Anaerolineae</taxon>
        <taxon>Anaerolineales</taxon>
        <taxon>Anaerolineales incertae sedis</taxon>
        <taxon>Candidatus Desulfolinea</taxon>
    </lineage>
</organism>
<dbReference type="InterPro" id="IPR003593">
    <property type="entry name" value="AAA+_ATPase"/>
</dbReference>
<accession>A0A8J6NJG5</accession>
<dbReference type="InterPro" id="IPR027417">
    <property type="entry name" value="P-loop_NTPase"/>
</dbReference>
<protein>
    <submittedName>
        <fullName evidence="6">Heme ABC transporter ATP-binding protein</fullName>
    </submittedName>
</protein>
<dbReference type="InterPro" id="IPR003439">
    <property type="entry name" value="ABC_transporter-like_ATP-bd"/>
</dbReference>
<dbReference type="InterPro" id="IPR017871">
    <property type="entry name" value="ABC_transporter-like_CS"/>
</dbReference>
<evidence type="ECO:0000313" key="6">
    <source>
        <dbReference type="EMBL" id="MBC8334937.1"/>
    </source>
</evidence>
<name>A0A8J6NJG5_9CHLR</name>
<keyword evidence="1" id="KW-0813">Transport</keyword>
<dbReference type="PROSITE" id="PS00211">
    <property type="entry name" value="ABC_TRANSPORTER_1"/>
    <property type="match status" value="1"/>
</dbReference>
<evidence type="ECO:0000256" key="3">
    <source>
        <dbReference type="ARBA" id="ARBA00022840"/>
    </source>
</evidence>
<evidence type="ECO:0000256" key="2">
    <source>
        <dbReference type="ARBA" id="ARBA00022741"/>
    </source>
</evidence>
<evidence type="ECO:0000256" key="4">
    <source>
        <dbReference type="ARBA" id="ARBA00022967"/>
    </source>
</evidence>
<evidence type="ECO:0000256" key="1">
    <source>
        <dbReference type="ARBA" id="ARBA00022448"/>
    </source>
</evidence>
<keyword evidence="4" id="KW-1278">Translocase</keyword>
<dbReference type="Gene3D" id="3.40.50.300">
    <property type="entry name" value="P-loop containing nucleotide triphosphate hydrolases"/>
    <property type="match status" value="1"/>
</dbReference>
<dbReference type="AlphaFoldDB" id="A0A8J6NJG5"/>
<dbReference type="PROSITE" id="PS50893">
    <property type="entry name" value="ABC_TRANSPORTER_2"/>
    <property type="match status" value="1"/>
</dbReference>
<keyword evidence="2" id="KW-0547">Nucleotide-binding</keyword>
<dbReference type="NCBIfam" id="NF010068">
    <property type="entry name" value="PRK13548.1"/>
    <property type="match status" value="1"/>
</dbReference>
<dbReference type="CDD" id="cd03214">
    <property type="entry name" value="ABC_Iron-Siderophores_B12_Hemin"/>
    <property type="match status" value="1"/>
</dbReference>
<dbReference type="EMBL" id="JACNJN010000085">
    <property type="protein sequence ID" value="MBC8334937.1"/>
    <property type="molecule type" value="Genomic_DNA"/>
</dbReference>
<dbReference type="SUPFAM" id="SSF52540">
    <property type="entry name" value="P-loop containing nucleoside triphosphate hydrolases"/>
    <property type="match status" value="1"/>
</dbReference>
<dbReference type="Proteomes" id="UP000614469">
    <property type="component" value="Unassembled WGS sequence"/>
</dbReference>
<sequence>MLKIDSLTVAYGQKRVLKNITIEALPGEIIALIGPNGAGKTTLVRAVSGTIPTESGQIYVNGKDLSRFSTAERARVLAVVPQTRQLGGAYSVEQAVMMGRTAYMSWLGRESQEDRDAVRLALEQAQLQDFADRSIAQLSGGEQQRVLLARALAQSTPVLLLDEPTNHLDLQHQTNLLSLIKRLSIEKELAVLMAVHDLNLVSFFADKVALLVGGELITFGTPQEVICAENISEAYQTPVEIIPHPVTGAPIIFPQGALEQK</sequence>